<keyword evidence="1" id="KW-0808">Transferase</keyword>
<dbReference type="PANTHER" id="PTHR39648">
    <property type="entry name" value="6-HYDROXYMETHYL-7,8-DIHYDROPTERIN PYROPHOSPHOKINASE"/>
    <property type="match status" value="1"/>
</dbReference>
<protein>
    <recommendedName>
        <fullName evidence="1">6-hydroxymethyl-7,8-dihydropterin pyrophosphokinase</fullName>
        <shortName evidence="1">HPPK</shortName>
        <ecNumber evidence="1">2.7.6.3</ecNumber>
    </recommendedName>
    <alternativeName>
        <fullName evidence="1">2-amino-4-hydroxy-6-hydroxymethyldihydropteridine pyrophosphokinase</fullName>
    </alternativeName>
    <alternativeName>
        <fullName evidence="1">6-hydroxymethyl-7,8-dihydropterin diphosphokinase</fullName>
        <shortName evidence="1">6-HMPDK</shortName>
    </alternativeName>
    <alternativeName>
        <fullName evidence="1">7,8-dihydro-6-hydroxymethylpterin diphosphokinase</fullName>
    </alternativeName>
    <alternativeName>
        <fullName evidence="1">7,8-dihydro-6-hydroxymethylpterin pyrophosphokinase</fullName>
        <shortName evidence="1">PPPK</shortName>
    </alternativeName>
</protein>
<comment type="function">
    <text evidence="1">Catalyzes the transfer of diphosphate from ATP to 6-hydroxymethyl-7,8-dihydropterin (6-HMD), leading to 6-hydroxymethyl-7,8-dihydropterin diphosphate (6-HMDP).</text>
</comment>
<sequence length="231" mass="24799">MDFQTWEPVYERLLAAFGYPRGDDERARDRLAELLANASTYDPAGLGLDGQTVAVAGAGPSLEREADRAAAADAVLAASTAVDRLRDAGVAVDAMVTDLDKNPGTGRELTESGTPVFVHAHGDNVPAVERHVPTYDGAFVVPTTQAAPTASVHDFGGFTDGDRAAFAADHFGAAELRFVGWDFDDPDVAPEKGEKLRWAERLLYWLESRRGERFGVLDGRRDDIAPLAATD</sequence>
<evidence type="ECO:0000256" key="1">
    <source>
        <dbReference type="HAMAP-Rule" id="MF_02131"/>
    </source>
</evidence>
<accession>A0ABU2FL69</accession>
<reference evidence="3 4" key="1">
    <citation type="submission" date="2022-06" db="EMBL/GenBank/DDBJ databases">
        <title>Halomicroarcula sp. a new haloarchaeum isolate from saline soil.</title>
        <authorList>
            <person name="Strakova D."/>
            <person name="Galisteo C."/>
            <person name="Sanchez-Porro C."/>
            <person name="Ventosa A."/>
        </authorList>
    </citation>
    <scope>NUCLEOTIDE SEQUENCE [LARGE SCALE GENOMIC DNA]</scope>
    <source>
        <strain evidence="3 4">S3CR25-11</strain>
    </source>
</reference>
<dbReference type="EMBL" id="JAMQOS010000001">
    <property type="protein sequence ID" value="MDS0281505.1"/>
    <property type="molecule type" value="Genomic_DNA"/>
</dbReference>
<keyword evidence="1" id="KW-0547">Nucleotide-binding</keyword>
<comment type="similarity">
    <text evidence="1">Belongs to the archaeal 6-HMPDK family.</text>
</comment>
<dbReference type="RefSeq" id="WP_310899340.1">
    <property type="nucleotide sequence ID" value="NZ_JAMQOS010000001.1"/>
</dbReference>
<dbReference type="InterPro" id="IPR027510">
    <property type="entry name" value="HMPDK_MptE"/>
</dbReference>
<keyword evidence="1" id="KW-0289">Folate biosynthesis</keyword>
<name>A0ABU2FL69_9EURY</name>
<feature type="domain" description="6-hydroxymethylpterin diphosphokinase MptE-like" evidence="2">
    <location>
        <begin position="50"/>
        <end position="185"/>
    </location>
</feature>
<keyword evidence="4" id="KW-1185">Reference proteome</keyword>
<comment type="cofactor">
    <cofactor evidence="1">
        <name>Mg(2+)</name>
        <dbReference type="ChEBI" id="CHEBI:18420"/>
    </cofactor>
</comment>
<comment type="pathway">
    <text evidence="1">Cofactor biosynthesis; tetrahydrofolate biosynthesis; 2-amino-4-hydroxy-6-hydroxymethyl-7,8-dihydropteridine diphosphate from 7,8-dihydroneopterin triphosphate: step 4/4.</text>
</comment>
<dbReference type="Proteomes" id="UP001268864">
    <property type="component" value="Unassembled WGS sequence"/>
</dbReference>
<gene>
    <name evidence="1" type="primary">mptE</name>
    <name evidence="3" type="ORF">NDI86_05165</name>
</gene>
<evidence type="ECO:0000259" key="2">
    <source>
        <dbReference type="Pfam" id="PF01973"/>
    </source>
</evidence>
<dbReference type="InterPro" id="IPR002826">
    <property type="entry name" value="MptE-like"/>
</dbReference>
<dbReference type="EC" id="2.7.6.3" evidence="1"/>
<comment type="catalytic activity">
    <reaction evidence="1">
        <text>6-hydroxymethyl-7,8-dihydropterin + ATP = (7,8-dihydropterin-6-yl)methyl diphosphate + AMP + H(+)</text>
        <dbReference type="Rhea" id="RHEA:11412"/>
        <dbReference type="ChEBI" id="CHEBI:15378"/>
        <dbReference type="ChEBI" id="CHEBI:30616"/>
        <dbReference type="ChEBI" id="CHEBI:44841"/>
        <dbReference type="ChEBI" id="CHEBI:72950"/>
        <dbReference type="ChEBI" id="CHEBI:456215"/>
        <dbReference type="EC" id="2.7.6.3"/>
    </reaction>
</comment>
<evidence type="ECO:0000313" key="4">
    <source>
        <dbReference type="Proteomes" id="UP001268864"/>
    </source>
</evidence>
<proteinExistence type="inferred from homology"/>
<organism evidence="3 4">
    <name type="scientific">Haloarcula onubensis</name>
    <dbReference type="NCBI Taxonomy" id="2950539"/>
    <lineage>
        <taxon>Archaea</taxon>
        <taxon>Methanobacteriati</taxon>
        <taxon>Methanobacteriota</taxon>
        <taxon>Stenosarchaea group</taxon>
        <taxon>Halobacteria</taxon>
        <taxon>Halobacteriales</taxon>
        <taxon>Haloarculaceae</taxon>
        <taxon>Haloarcula</taxon>
    </lineage>
</organism>
<dbReference type="HAMAP" id="MF_02131">
    <property type="entry name" value="HMPDK_arch"/>
    <property type="match status" value="1"/>
</dbReference>
<comment type="caution">
    <text evidence="3">The sequence shown here is derived from an EMBL/GenBank/DDBJ whole genome shotgun (WGS) entry which is preliminary data.</text>
</comment>
<keyword evidence="1" id="KW-0460">Magnesium</keyword>
<keyword evidence="1" id="KW-0067">ATP-binding</keyword>
<evidence type="ECO:0000313" key="3">
    <source>
        <dbReference type="EMBL" id="MDS0281505.1"/>
    </source>
</evidence>
<dbReference type="Pfam" id="PF01973">
    <property type="entry name" value="MptE-like"/>
    <property type="match status" value="1"/>
</dbReference>
<keyword evidence="1" id="KW-0418">Kinase</keyword>
<dbReference type="PANTHER" id="PTHR39648:SF1">
    <property type="entry name" value="6-HYDROXYMETHYL-7,8-DIHYDROPTERIN PYROPHOSPHOKINASE"/>
    <property type="match status" value="1"/>
</dbReference>